<evidence type="ECO:0000313" key="3">
    <source>
        <dbReference type="Proteomes" id="UP001346869"/>
    </source>
</evidence>
<keyword evidence="3" id="KW-1185">Reference proteome</keyword>
<proteinExistence type="predicted"/>
<name>A0AAN7XDJ1_ELEMC</name>
<reference evidence="2 3" key="2">
    <citation type="journal article" date="2023" name="Mol. Biol. Evol.">
        <title>Genomics of Secondarily Temperate Adaptation in the Only Non-Antarctic Icefish.</title>
        <authorList>
            <person name="Rivera-Colon A.G."/>
            <person name="Rayamajhi N."/>
            <person name="Minhas B.F."/>
            <person name="Madrigal G."/>
            <person name="Bilyk K.T."/>
            <person name="Yoon V."/>
            <person name="Hune M."/>
            <person name="Gregory S."/>
            <person name="Cheng C.H.C."/>
            <person name="Catchen J.M."/>
        </authorList>
    </citation>
    <scope>NUCLEOTIDE SEQUENCE [LARGE SCALE GENOMIC DNA]</scope>
    <source>
        <strain evidence="2">JMC-PN-2008</strain>
    </source>
</reference>
<dbReference type="Proteomes" id="UP001346869">
    <property type="component" value="Unassembled WGS sequence"/>
</dbReference>
<protein>
    <submittedName>
        <fullName evidence="2">Uncharacterized protein</fullName>
    </submittedName>
</protein>
<feature type="compositionally biased region" description="Basic and acidic residues" evidence="1">
    <location>
        <begin position="51"/>
        <end position="75"/>
    </location>
</feature>
<comment type="caution">
    <text evidence="2">The sequence shown here is derived from an EMBL/GenBank/DDBJ whole genome shotgun (WGS) entry which is preliminary data.</text>
</comment>
<evidence type="ECO:0000256" key="1">
    <source>
        <dbReference type="SAM" id="MobiDB-lite"/>
    </source>
</evidence>
<dbReference type="EMBL" id="JAUZQC010000015">
    <property type="protein sequence ID" value="KAK5858696.1"/>
    <property type="molecule type" value="Genomic_DNA"/>
</dbReference>
<feature type="compositionally biased region" description="Polar residues" evidence="1">
    <location>
        <begin position="1"/>
        <end position="16"/>
    </location>
</feature>
<gene>
    <name evidence="2" type="ORF">PBY51_002817</name>
</gene>
<accession>A0AAN7XDJ1</accession>
<evidence type="ECO:0000313" key="2">
    <source>
        <dbReference type="EMBL" id="KAK5858696.1"/>
    </source>
</evidence>
<organism evidence="2 3">
    <name type="scientific">Eleginops maclovinus</name>
    <name type="common">Patagonian blennie</name>
    <name type="synonym">Eleginus maclovinus</name>
    <dbReference type="NCBI Taxonomy" id="56733"/>
    <lineage>
        <taxon>Eukaryota</taxon>
        <taxon>Metazoa</taxon>
        <taxon>Chordata</taxon>
        <taxon>Craniata</taxon>
        <taxon>Vertebrata</taxon>
        <taxon>Euteleostomi</taxon>
        <taxon>Actinopterygii</taxon>
        <taxon>Neopterygii</taxon>
        <taxon>Teleostei</taxon>
        <taxon>Neoteleostei</taxon>
        <taxon>Acanthomorphata</taxon>
        <taxon>Eupercaria</taxon>
        <taxon>Perciformes</taxon>
        <taxon>Notothenioidei</taxon>
        <taxon>Eleginopidae</taxon>
        <taxon>Eleginops</taxon>
    </lineage>
</organism>
<reference evidence="2 3" key="1">
    <citation type="journal article" date="2023" name="Genes (Basel)">
        <title>Chromosome-Level Genome Assembly and Circadian Gene Repertoire of the Patagonia Blennie Eleginops maclovinus-The Closest Ancestral Proxy of Antarctic Cryonotothenioids.</title>
        <authorList>
            <person name="Cheng C.C."/>
            <person name="Rivera-Colon A.G."/>
            <person name="Minhas B.F."/>
            <person name="Wilson L."/>
            <person name="Rayamajhi N."/>
            <person name="Vargas-Chacoff L."/>
            <person name="Catchen J.M."/>
        </authorList>
    </citation>
    <scope>NUCLEOTIDE SEQUENCE [LARGE SCALE GENOMIC DNA]</scope>
    <source>
        <strain evidence="2">JMC-PN-2008</strain>
    </source>
</reference>
<feature type="compositionally biased region" description="Basic and acidic residues" evidence="1">
    <location>
        <begin position="17"/>
        <end position="28"/>
    </location>
</feature>
<dbReference type="AlphaFoldDB" id="A0AAN7XDJ1"/>
<feature type="compositionally biased region" description="Polar residues" evidence="1">
    <location>
        <begin position="29"/>
        <end position="50"/>
    </location>
</feature>
<sequence length="117" mass="12968">MGSQQSRTVKNQTKIRSTPDPKKSDSGKRSSNLATGQNTNDSAQPSTSTAEENRRNTSDKQSHNASEQEKCYDPKDTTLIFVDGEDDHDFECNDYTSLRAKMSCGHTGHPHVSHQLV</sequence>
<feature type="region of interest" description="Disordered" evidence="1">
    <location>
        <begin position="1"/>
        <end position="75"/>
    </location>
</feature>